<gene>
    <name evidence="1" type="ORF">dnm_051280</name>
</gene>
<reference evidence="1" key="1">
    <citation type="journal article" date="2021" name="Microb. Physiol.">
        <title>Proteogenomic Insights into the Physiology of Marine, Sulfate-Reducing, Filamentous Desulfonema limicola and Desulfonema magnum.</title>
        <authorList>
            <person name="Schnaars V."/>
            <person name="Wohlbrand L."/>
            <person name="Scheve S."/>
            <person name="Hinrichs C."/>
            <person name="Reinhardt R."/>
            <person name="Rabus R."/>
        </authorList>
    </citation>
    <scope>NUCLEOTIDE SEQUENCE</scope>
    <source>
        <strain evidence="1">4be13</strain>
    </source>
</reference>
<proteinExistence type="predicted"/>
<evidence type="ECO:0000313" key="1">
    <source>
        <dbReference type="EMBL" id="QTA89080.1"/>
    </source>
</evidence>
<protein>
    <recommendedName>
        <fullName evidence="3">RiboL-PSP-HEPN domain-containing protein</fullName>
    </recommendedName>
</protein>
<accession>A0A975BQ98</accession>
<keyword evidence="2" id="KW-1185">Reference proteome</keyword>
<name>A0A975BQ98_9BACT</name>
<dbReference type="RefSeq" id="WP_207677862.1">
    <property type="nucleotide sequence ID" value="NZ_CP061800.1"/>
</dbReference>
<evidence type="ECO:0000313" key="2">
    <source>
        <dbReference type="Proteomes" id="UP000663722"/>
    </source>
</evidence>
<dbReference type="EMBL" id="CP061800">
    <property type="protein sequence ID" value="QTA89080.1"/>
    <property type="molecule type" value="Genomic_DNA"/>
</dbReference>
<dbReference type="AlphaFoldDB" id="A0A975BQ98"/>
<dbReference type="Proteomes" id="UP000663722">
    <property type="component" value="Chromosome"/>
</dbReference>
<evidence type="ECO:0008006" key="3">
    <source>
        <dbReference type="Google" id="ProtNLM"/>
    </source>
</evidence>
<organism evidence="1 2">
    <name type="scientific">Desulfonema magnum</name>
    <dbReference type="NCBI Taxonomy" id="45655"/>
    <lineage>
        <taxon>Bacteria</taxon>
        <taxon>Pseudomonadati</taxon>
        <taxon>Thermodesulfobacteriota</taxon>
        <taxon>Desulfobacteria</taxon>
        <taxon>Desulfobacterales</taxon>
        <taxon>Desulfococcaceae</taxon>
        <taxon>Desulfonema</taxon>
    </lineage>
</organism>
<dbReference type="KEGG" id="dmm:dnm_051280"/>
<sequence length="183" mass="21382">MSFENPLDPIWESYQVICDCLKIAQRGILKQDMSLLNRTNFLATSEEDSINQIKKSRTDANDYVILSLWAAFERTIMEYLQIQGRRILSNPPSAFNQKIHEKVEHEIEYWRIDDILNLFKVVIDPDIIGQAKQIKQYRDWVAHRNISKDAPPNITPQKAYEIISKILKQLEEHPDFGTISRPA</sequence>